<organism evidence="1 2">
    <name type="scientific">Candidatus Scatousia excrementipullorum</name>
    <dbReference type="NCBI Taxonomy" id="2840936"/>
    <lineage>
        <taxon>Bacteria</taxon>
        <taxon>Candidatus Scatousia</taxon>
    </lineage>
</organism>
<name>A0A9D9H124_9BACT</name>
<sequence>MKEEYSNRQRRWYDKDPVLSQAISTLEQSDDETQIRIALNLIKIIIEHNIEDEKYEAVEDIINAVGSGVEENRRGRWYDIDSTVRTAMNMLQNCPEATQRIIAKEMAKMVVDKIKTNTDEEPEE</sequence>
<protein>
    <submittedName>
        <fullName evidence="1">Uncharacterized protein</fullName>
    </submittedName>
</protein>
<reference evidence="1" key="2">
    <citation type="journal article" date="2021" name="PeerJ">
        <title>Extensive microbial diversity within the chicken gut microbiome revealed by metagenomics and culture.</title>
        <authorList>
            <person name="Gilroy R."/>
            <person name="Ravi A."/>
            <person name="Getino M."/>
            <person name="Pursley I."/>
            <person name="Horton D.L."/>
            <person name="Alikhan N.F."/>
            <person name="Baker D."/>
            <person name="Gharbi K."/>
            <person name="Hall N."/>
            <person name="Watson M."/>
            <person name="Adriaenssens E.M."/>
            <person name="Foster-Nyarko E."/>
            <person name="Jarju S."/>
            <person name="Secka A."/>
            <person name="Antonio M."/>
            <person name="Oren A."/>
            <person name="Chaudhuri R.R."/>
            <person name="La Ragione R."/>
            <person name="Hildebrand F."/>
            <person name="Pallen M.J."/>
        </authorList>
    </citation>
    <scope>NUCLEOTIDE SEQUENCE</scope>
    <source>
        <strain evidence="1">10192</strain>
    </source>
</reference>
<proteinExistence type="predicted"/>
<dbReference type="Proteomes" id="UP000823632">
    <property type="component" value="Unassembled WGS sequence"/>
</dbReference>
<reference evidence="1" key="1">
    <citation type="submission" date="2020-10" db="EMBL/GenBank/DDBJ databases">
        <authorList>
            <person name="Gilroy R."/>
        </authorList>
    </citation>
    <scope>NUCLEOTIDE SEQUENCE</scope>
    <source>
        <strain evidence="1">10192</strain>
    </source>
</reference>
<dbReference type="AlphaFoldDB" id="A0A9D9H124"/>
<evidence type="ECO:0000313" key="1">
    <source>
        <dbReference type="EMBL" id="MBO8431617.1"/>
    </source>
</evidence>
<gene>
    <name evidence="1" type="ORF">IAC76_09545</name>
</gene>
<accession>A0A9D9H124</accession>
<dbReference type="EMBL" id="JADIND010000213">
    <property type="protein sequence ID" value="MBO8431617.1"/>
    <property type="molecule type" value="Genomic_DNA"/>
</dbReference>
<evidence type="ECO:0000313" key="2">
    <source>
        <dbReference type="Proteomes" id="UP000823632"/>
    </source>
</evidence>
<comment type="caution">
    <text evidence="1">The sequence shown here is derived from an EMBL/GenBank/DDBJ whole genome shotgun (WGS) entry which is preliminary data.</text>
</comment>